<keyword evidence="2" id="KW-1185">Reference proteome</keyword>
<organism evidence="1 2">
    <name type="scientific">Nocardioides massiliensis</name>
    <dbReference type="NCBI Taxonomy" id="1325935"/>
    <lineage>
        <taxon>Bacteria</taxon>
        <taxon>Bacillati</taxon>
        <taxon>Actinomycetota</taxon>
        <taxon>Actinomycetes</taxon>
        <taxon>Propionibacteriales</taxon>
        <taxon>Nocardioidaceae</taxon>
        <taxon>Nocardioides</taxon>
    </lineage>
</organism>
<protein>
    <submittedName>
        <fullName evidence="1">Regulator of cell morphogenesis and NO signaling</fullName>
    </submittedName>
</protein>
<comment type="caution">
    <text evidence="1">The sequence shown here is derived from an EMBL/GenBank/DDBJ whole genome shotgun (WGS) entry which is preliminary data.</text>
</comment>
<sequence>MTHQALAQAARLAPVVERVHGKNHPEMTRVRQLTEQLMATVDPTRTAALFAELRAVTDNYEVPGDVCEAFEATYQSLAAADAQQAA</sequence>
<accession>A0ABT9NSU1</accession>
<dbReference type="EMBL" id="JAUSQM010000001">
    <property type="protein sequence ID" value="MDP9823259.1"/>
    <property type="molecule type" value="Genomic_DNA"/>
</dbReference>
<evidence type="ECO:0000313" key="1">
    <source>
        <dbReference type="EMBL" id="MDP9823259.1"/>
    </source>
</evidence>
<name>A0ABT9NSU1_9ACTN</name>
<reference evidence="1 2" key="1">
    <citation type="submission" date="2023-07" db="EMBL/GenBank/DDBJ databases">
        <title>Sequencing the genomes of 1000 actinobacteria strains.</title>
        <authorList>
            <person name="Klenk H.-P."/>
        </authorList>
    </citation>
    <scope>NUCLEOTIDE SEQUENCE [LARGE SCALE GENOMIC DNA]</scope>
    <source>
        <strain evidence="1 2">GD13</strain>
    </source>
</reference>
<proteinExistence type="predicted"/>
<evidence type="ECO:0000313" key="2">
    <source>
        <dbReference type="Proteomes" id="UP001240447"/>
    </source>
</evidence>
<dbReference type="Proteomes" id="UP001240447">
    <property type="component" value="Unassembled WGS sequence"/>
</dbReference>
<dbReference type="RefSeq" id="WP_068124265.1">
    <property type="nucleotide sequence ID" value="NZ_CCXJ01000700.1"/>
</dbReference>
<gene>
    <name evidence="1" type="ORF">J2S59_003068</name>
</gene>